<sequence>MKIVEVSTRSLTKAKRRCNHRRLWQFLNNLFENRRSRFKELGKKVPQAYRVYVEDTFLPCDAEDARSFASPFENRRGKYKEFNKSEAEAYLLYVEHSLLCNDAVIARIFSKTVCVKSDTIYAILSQNLSFYCIIRLIGGKLLWSQKKEGL</sequence>
<protein>
    <submittedName>
        <fullName evidence="1">Uncharacterized protein</fullName>
    </submittedName>
</protein>
<dbReference type="AlphaFoldDB" id="A0AAE9MTI8"/>
<dbReference type="Proteomes" id="UP001058682">
    <property type="component" value="Chromosome"/>
</dbReference>
<organism evidence="1 2">
    <name type="scientific">Treponema putidum</name>
    <dbReference type="NCBI Taxonomy" id="221027"/>
    <lineage>
        <taxon>Bacteria</taxon>
        <taxon>Pseudomonadati</taxon>
        <taxon>Spirochaetota</taxon>
        <taxon>Spirochaetia</taxon>
        <taxon>Spirochaetales</taxon>
        <taxon>Treponemataceae</taxon>
        <taxon>Treponema</taxon>
    </lineage>
</organism>
<proteinExistence type="predicted"/>
<accession>A0AAE9MTI8</accession>
<reference evidence="1" key="1">
    <citation type="submission" date="2019-04" db="EMBL/GenBank/DDBJ databases">
        <title>Whole genome sequencing of oral phylogroup 2 treponemes.</title>
        <authorList>
            <person name="Chan Y."/>
            <person name="Zeng H.H."/>
            <person name="Yu X.L."/>
            <person name="Leung W.K."/>
            <person name="Watt R.M."/>
        </authorList>
    </citation>
    <scope>NUCLEOTIDE SEQUENCE</scope>
    <source>
        <strain evidence="1">OMZ 835</strain>
    </source>
</reference>
<evidence type="ECO:0000313" key="2">
    <source>
        <dbReference type="Proteomes" id="UP001058682"/>
    </source>
</evidence>
<gene>
    <name evidence="1" type="ORF">E4N74_12525</name>
</gene>
<name>A0AAE9MTI8_9SPIR</name>
<dbReference type="EMBL" id="CP038804">
    <property type="protein sequence ID" value="UTY34735.1"/>
    <property type="molecule type" value="Genomic_DNA"/>
</dbReference>
<evidence type="ECO:0000313" key="1">
    <source>
        <dbReference type="EMBL" id="UTY34735.1"/>
    </source>
</evidence>